<evidence type="ECO:0000259" key="1">
    <source>
        <dbReference type="Pfam" id="PF00535"/>
    </source>
</evidence>
<dbReference type="AlphaFoldDB" id="A0A4R5V5R3"/>
<organism evidence="2 3">
    <name type="scientific">Algoriphagus formosus</name>
    <dbReference type="NCBI Taxonomy" id="2007308"/>
    <lineage>
        <taxon>Bacteria</taxon>
        <taxon>Pseudomonadati</taxon>
        <taxon>Bacteroidota</taxon>
        <taxon>Cytophagia</taxon>
        <taxon>Cytophagales</taxon>
        <taxon>Cyclobacteriaceae</taxon>
        <taxon>Algoriphagus</taxon>
    </lineage>
</organism>
<evidence type="ECO:0000313" key="3">
    <source>
        <dbReference type="Proteomes" id="UP000295438"/>
    </source>
</evidence>
<accession>A0A4R5V5R3</accession>
<evidence type="ECO:0000313" key="2">
    <source>
        <dbReference type="EMBL" id="TDK47318.1"/>
    </source>
</evidence>
<dbReference type="GO" id="GO:0016758">
    <property type="term" value="F:hexosyltransferase activity"/>
    <property type="evidence" value="ECO:0007669"/>
    <property type="project" value="UniProtKB-ARBA"/>
</dbReference>
<protein>
    <submittedName>
        <fullName evidence="2">Glycosyltransferase</fullName>
    </submittedName>
</protein>
<dbReference type="SUPFAM" id="SSF53448">
    <property type="entry name" value="Nucleotide-diphospho-sugar transferases"/>
    <property type="match status" value="1"/>
</dbReference>
<proteinExistence type="predicted"/>
<keyword evidence="3" id="KW-1185">Reference proteome</keyword>
<dbReference type="EMBL" id="SMUW01000029">
    <property type="protein sequence ID" value="TDK47318.1"/>
    <property type="molecule type" value="Genomic_DNA"/>
</dbReference>
<dbReference type="Pfam" id="PF00535">
    <property type="entry name" value="Glycos_transf_2"/>
    <property type="match status" value="1"/>
</dbReference>
<dbReference type="InterPro" id="IPR029044">
    <property type="entry name" value="Nucleotide-diphossugar_trans"/>
</dbReference>
<gene>
    <name evidence="2" type="ORF">E1898_05490</name>
</gene>
<keyword evidence="2" id="KW-0808">Transferase</keyword>
<feature type="domain" description="Glycosyltransferase 2-like" evidence="1">
    <location>
        <begin position="14"/>
        <end position="181"/>
    </location>
</feature>
<dbReference type="RefSeq" id="WP_100629568.1">
    <property type="nucleotide sequence ID" value="NZ_SMUW01000029.1"/>
</dbReference>
<dbReference type="PANTHER" id="PTHR22916">
    <property type="entry name" value="GLYCOSYLTRANSFERASE"/>
    <property type="match status" value="1"/>
</dbReference>
<dbReference type="Gene3D" id="3.90.550.10">
    <property type="entry name" value="Spore Coat Polysaccharide Biosynthesis Protein SpsA, Chain A"/>
    <property type="match status" value="1"/>
</dbReference>
<sequence length="289" mass="33460">MKVNPSGSSEVLLSICCLTYNHANFIEQAIEGFLAQKTDFLYEVLIHDDASTDGTTSIIQSYQSRYPEIIKPIIQKENQWSKGLRAVSATYNFPRAQGKYIAMCEGDDFWTDPYKLQKQVDFLENNPDYVACVHGAHFFNESLNSRVESKFEKVKEDFDLDLFKIFHESGGVYPSCSIVMRNTPPFYPKDLLIFPSGDLTLIIFLKLKGKIRFMKGLWATYRIHPNGVYQGENRSIKNIIKNRYLIQEYYSNLSKKLPKSSTRRLLFIFKVKNYLSIMYLKMKGLVKPT</sequence>
<dbReference type="PANTHER" id="PTHR22916:SF3">
    <property type="entry name" value="UDP-GLCNAC:BETAGAL BETA-1,3-N-ACETYLGLUCOSAMINYLTRANSFERASE-LIKE PROTEIN 1"/>
    <property type="match status" value="1"/>
</dbReference>
<reference evidence="2 3" key="1">
    <citation type="submission" date="2019-03" db="EMBL/GenBank/DDBJ databases">
        <title>Algoriphagus aquimaris sp. nov., isolated form marine sediment in Pohang, Korea.</title>
        <authorList>
            <person name="Kim J."/>
            <person name="Yoon S.-H."/>
            <person name="Lee S.-S."/>
        </authorList>
    </citation>
    <scope>NUCLEOTIDE SEQUENCE [LARGE SCALE GENOMIC DNA]</scope>
    <source>
        <strain evidence="2 3">F21</strain>
    </source>
</reference>
<dbReference type="InterPro" id="IPR001173">
    <property type="entry name" value="Glyco_trans_2-like"/>
</dbReference>
<name>A0A4R5V5R3_9BACT</name>
<dbReference type="Proteomes" id="UP000295438">
    <property type="component" value="Unassembled WGS sequence"/>
</dbReference>
<comment type="caution">
    <text evidence="2">The sequence shown here is derived from an EMBL/GenBank/DDBJ whole genome shotgun (WGS) entry which is preliminary data.</text>
</comment>